<keyword evidence="1" id="KW-0732">Signal</keyword>
<organism evidence="3 4">
    <name type="scientific">Lymnaea stagnalis</name>
    <name type="common">Great pond snail</name>
    <name type="synonym">Helix stagnalis</name>
    <dbReference type="NCBI Taxonomy" id="6523"/>
    <lineage>
        <taxon>Eukaryota</taxon>
        <taxon>Metazoa</taxon>
        <taxon>Spiralia</taxon>
        <taxon>Lophotrochozoa</taxon>
        <taxon>Mollusca</taxon>
        <taxon>Gastropoda</taxon>
        <taxon>Heterobranchia</taxon>
        <taxon>Euthyneura</taxon>
        <taxon>Panpulmonata</taxon>
        <taxon>Hygrophila</taxon>
        <taxon>Lymnaeoidea</taxon>
        <taxon>Lymnaeidae</taxon>
        <taxon>Lymnaea</taxon>
    </lineage>
</organism>
<protein>
    <submittedName>
        <fullName evidence="3">Uncharacterized protein</fullName>
    </submittedName>
</protein>
<evidence type="ECO:0000313" key="4">
    <source>
        <dbReference type="Proteomes" id="UP001497497"/>
    </source>
</evidence>
<keyword evidence="2" id="KW-0882">Thioester bond</keyword>
<comment type="caution">
    <text evidence="3">The sequence shown here is derived from an EMBL/GenBank/DDBJ whole genome shotgun (WGS) entry which is preliminary data.</text>
</comment>
<sequence length="132" mass="14218">MSDFDSGSKPKNSEYALSSSEKSAHDVFYNIGLNTLTDVTLTAPQTYPSYQLAPLALLGGMSPPMEMGFEAKSIIISHSELDSQSAPLMEVSQVRKFFPEAWLWVTASLGPDGKAILKTTAPDTITSWVASA</sequence>
<evidence type="ECO:0000256" key="2">
    <source>
        <dbReference type="ARBA" id="ARBA00022966"/>
    </source>
</evidence>
<name>A0AAV2HJQ4_LYMST</name>
<proteinExistence type="predicted"/>
<dbReference type="PANTHER" id="PTHR11412:SF136">
    <property type="entry name" value="CD109 ANTIGEN"/>
    <property type="match status" value="1"/>
</dbReference>
<evidence type="ECO:0000313" key="3">
    <source>
        <dbReference type="EMBL" id="CAL1532267.1"/>
    </source>
</evidence>
<reference evidence="3 4" key="1">
    <citation type="submission" date="2024-04" db="EMBL/GenBank/DDBJ databases">
        <authorList>
            <consortium name="Genoscope - CEA"/>
            <person name="William W."/>
        </authorList>
    </citation>
    <scope>NUCLEOTIDE SEQUENCE [LARGE SCALE GENOMIC DNA]</scope>
</reference>
<dbReference type="AlphaFoldDB" id="A0AAV2HJQ4"/>
<evidence type="ECO:0000256" key="1">
    <source>
        <dbReference type="ARBA" id="ARBA00022729"/>
    </source>
</evidence>
<keyword evidence="4" id="KW-1185">Reference proteome</keyword>
<dbReference type="Proteomes" id="UP001497497">
    <property type="component" value="Unassembled WGS sequence"/>
</dbReference>
<dbReference type="Gene3D" id="2.20.130.20">
    <property type="match status" value="1"/>
</dbReference>
<feature type="non-terminal residue" evidence="3">
    <location>
        <position position="132"/>
    </location>
</feature>
<gene>
    <name evidence="3" type="ORF">GSLYS_00006346001</name>
</gene>
<accession>A0AAV2HJQ4</accession>
<dbReference type="InterPro" id="IPR050473">
    <property type="entry name" value="A2M/Complement_sys"/>
</dbReference>
<dbReference type="EMBL" id="CAXITT010000112">
    <property type="protein sequence ID" value="CAL1532267.1"/>
    <property type="molecule type" value="Genomic_DNA"/>
</dbReference>
<dbReference type="PANTHER" id="PTHR11412">
    <property type="entry name" value="MACROGLOBULIN / COMPLEMENT"/>
    <property type="match status" value="1"/>
</dbReference>